<gene>
    <name evidence="1" type="ORF">ERS686654_02065</name>
</gene>
<evidence type="ECO:0000313" key="1">
    <source>
        <dbReference type="EMBL" id="CUU90055.1"/>
    </source>
</evidence>
<name>A0A0S4SWF1_CAMHY</name>
<keyword evidence="2" id="KW-1185">Reference proteome</keyword>
<dbReference type="EMBL" id="FAVB01000007">
    <property type="protein sequence ID" value="CUU90055.1"/>
    <property type="molecule type" value="Genomic_DNA"/>
</dbReference>
<protein>
    <submittedName>
        <fullName evidence="1">Uncharacterized protein</fullName>
    </submittedName>
</protein>
<evidence type="ECO:0000313" key="2">
    <source>
        <dbReference type="Proteomes" id="UP000052237"/>
    </source>
</evidence>
<dbReference type="Proteomes" id="UP000052237">
    <property type="component" value="Unassembled WGS sequence"/>
</dbReference>
<reference evidence="1 2" key="1">
    <citation type="submission" date="2015-11" db="EMBL/GenBank/DDBJ databases">
        <authorList>
            <consortium name="Pathogen Informatics"/>
        </authorList>
    </citation>
    <scope>NUCLEOTIDE SEQUENCE [LARGE SCALE GENOMIC DNA]</scope>
    <source>
        <strain evidence="1 2">006A-0059</strain>
    </source>
</reference>
<organism evidence="1 2">
    <name type="scientific">Campylobacter hyointestinalis subsp. hyointestinalis</name>
    <dbReference type="NCBI Taxonomy" id="91352"/>
    <lineage>
        <taxon>Bacteria</taxon>
        <taxon>Pseudomonadati</taxon>
        <taxon>Campylobacterota</taxon>
        <taxon>Epsilonproteobacteria</taxon>
        <taxon>Campylobacterales</taxon>
        <taxon>Campylobacteraceae</taxon>
        <taxon>Campylobacter</taxon>
    </lineage>
</organism>
<comment type="caution">
    <text evidence="1">The sequence shown here is derived from an EMBL/GenBank/DDBJ whole genome shotgun (WGS) entry which is preliminary data.</text>
</comment>
<dbReference type="AlphaFoldDB" id="A0A0S4SWF1"/>
<proteinExistence type="predicted"/>
<accession>A0A0S4SWF1</accession>
<sequence>MPVIALVFSGCGSWLMPYKEDFSCQLGAGEGYCGSVIENYNRVQQRSGGNIIKENNSTFSPNIFDKSVDKDILEAMWLKQRAAQKRTNGGKK</sequence>